<dbReference type="EMBL" id="BBJM01000003">
    <property type="protein sequence ID" value="GAK47235.1"/>
    <property type="molecule type" value="Genomic_DNA"/>
</dbReference>
<evidence type="ECO:0000313" key="4">
    <source>
        <dbReference type="Proteomes" id="UP000028700"/>
    </source>
</evidence>
<evidence type="ECO:0000259" key="2">
    <source>
        <dbReference type="Pfam" id="PF02866"/>
    </source>
</evidence>
<dbReference type="STRING" id="1291743.LOSG293_030740"/>
<keyword evidence="4" id="KW-1185">Reference proteome</keyword>
<dbReference type="AlphaFoldDB" id="A0A081BGR7"/>
<dbReference type="Gene3D" id="3.90.110.10">
    <property type="entry name" value="Lactate dehydrogenase/glycoside hydrolase, family 4, C-terminal"/>
    <property type="match status" value="1"/>
</dbReference>
<feature type="domain" description="Lactate/malate dehydrogenase C-terminal" evidence="2">
    <location>
        <begin position="153"/>
        <end position="305"/>
    </location>
</feature>
<reference evidence="3" key="1">
    <citation type="journal article" date="2014" name="Genome Announc.">
        <title>Draft Genome Sequence of Lactobacillus oryzae Strain SG293T.</title>
        <authorList>
            <person name="Tanizawa Y."/>
            <person name="Fujisawa T."/>
            <person name="Mochizuki T."/>
            <person name="Kaminuma E."/>
            <person name="Nakamura Y."/>
            <person name="Tohno M."/>
        </authorList>
    </citation>
    <scope>NUCLEOTIDE SEQUENCE [LARGE SCALE GENOMIC DNA]</scope>
    <source>
        <strain evidence="3">SG293</strain>
    </source>
</reference>
<dbReference type="Pfam" id="PF02866">
    <property type="entry name" value="Ldh_1_C"/>
    <property type="match status" value="1"/>
</dbReference>
<evidence type="ECO:0000256" key="1">
    <source>
        <dbReference type="ARBA" id="ARBA00006054"/>
    </source>
</evidence>
<comment type="caution">
    <text evidence="3">The sequence shown here is derived from an EMBL/GenBank/DDBJ whole genome shotgun (WGS) entry which is preliminary data.</text>
</comment>
<dbReference type="InterPro" id="IPR022383">
    <property type="entry name" value="Lactate/malate_DH_C"/>
</dbReference>
<dbReference type="PANTHER" id="PTHR43128">
    <property type="entry name" value="L-2-HYDROXYCARBOXYLATE DEHYDROGENASE (NAD(P)(+))"/>
    <property type="match status" value="1"/>
</dbReference>
<protein>
    <submittedName>
        <fullName evidence="3">Malate/lactate dehydrogenase</fullName>
    </submittedName>
</protein>
<dbReference type="Gene3D" id="3.40.50.720">
    <property type="entry name" value="NAD(P)-binding Rossmann-like Domain"/>
    <property type="match status" value="1"/>
</dbReference>
<dbReference type="SUPFAM" id="SSF56327">
    <property type="entry name" value="LDH C-terminal domain-like"/>
    <property type="match status" value="1"/>
</dbReference>
<organism evidence="3 4">
    <name type="scientific">Secundilactobacillus oryzae JCM 18671</name>
    <dbReference type="NCBI Taxonomy" id="1291743"/>
    <lineage>
        <taxon>Bacteria</taxon>
        <taxon>Bacillati</taxon>
        <taxon>Bacillota</taxon>
        <taxon>Bacilli</taxon>
        <taxon>Lactobacillales</taxon>
        <taxon>Lactobacillaceae</taxon>
        <taxon>Secundilactobacillus</taxon>
    </lineage>
</organism>
<accession>A0A081BGR7</accession>
<sequence>MTVKIVLSGEYDNIKSFLQLVMGEKLPLSFVVLTHSDEEEVQYRTLITAGKLNSQTTIAIGTPADYSDAELAIMFQSQLPASDEEVDELMLLQANLPIFRESVNEAIENGFTGKLLISGILDEILTYFAWRFTGMDRAKVIGVGTTPQALLLNALLRQQLEVGDQDPNVSVIGRASDPLIAWSRVYIGPAPILMYVANEDSNFAAQDLTGLETQISAVTVPENTTLQGLAVIRIVKALLLNESAILPVTNIKADRAGSSTFVSSTPVLVNQDGQTKLTELSLSENEQTQYNEIETAIKALINKIENGGLENINNEG</sequence>
<dbReference type="Proteomes" id="UP000028700">
    <property type="component" value="Unassembled WGS sequence"/>
</dbReference>
<dbReference type="OrthoDB" id="2318352at2"/>
<dbReference type="RefSeq" id="WP_034526260.1">
    <property type="nucleotide sequence ID" value="NZ_BBAZ01000003.1"/>
</dbReference>
<comment type="similarity">
    <text evidence="1">Belongs to the LDH/MDH superfamily. LDH family.</text>
</comment>
<gene>
    <name evidence="3" type="ORF">LOSG293_030740</name>
</gene>
<dbReference type="GO" id="GO:0004459">
    <property type="term" value="F:L-lactate dehydrogenase (NAD+) activity"/>
    <property type="evidence" value="ECO:0007669"/>
    <property type="project" value="TreeGrafter"/>
</dbReference>
<dbReference type="SUPFAM" id="SSF51735">
    <property type="entry name" value="NAD(P)-binding Rossmann-fold domains"/>
    <property type="match status" value="1"/>
</dbReference>
<dbReference type="InterPro" id="IPR036291">
    <property type="entry name" value="NAD(P)-bd_dom_sf"/>
</dbReference>
<dbReference type="eggNOG" id="COG0039">
    <property type="taxonomic scope" value="Bacteria"/>
</dbReference>
<name>A0A081BGR7_9LACO</name>
<dbReference type="GO" id="GO:0006089">
    <property type="term" value="P:lactate metabolic process"/>
    <property type="evidence" value="ECO:0007669"/>
    <property type="project" value="TreeGrafter"/>
</dbReference>
<dbReference type="PANTHER" id="PTHR43128:SF16">
    <property type="entry name" value="L-LACTATE DEHYDROGENASE"/>
    <property type="match status" value="1"/>
</dbReference>
<evidence type="ECO:0000313" key="3">
    <source>
        <dbReference type="EMBL" id="GAK47235.1"/>
    </source>
</evidence>
<proteinExistence type="inferred from homology"/>
<dbReference type="InterPro" id="IPR015955">
    <property type="entry name" value="Lactate_DH/Glyco_Ohase_4_C"/>
</dbReference>